<accession>A0A9X0CTC8</accession>
<feature type="domain" description="RUN" evidence="2">
    <location>
        <begin position="50"/>
        <end position="191"/>
    </location>
</feature>
<sequence length="209" mass="23578">MFVTSPQKQIMSGQGQQHSTENERQHLIDRLLDAVKQCQVRFGGKTDLATDGDSRVVCLLTQFEAVFQHGFKKSRVSAFRQVGQAAGIVKLDSDSVFWNFVKGHLGKLELDRFLALEKATTDAGRGRAWLRSALNEHSLERYFHHMLGNKTLLSQFYEKEAFFMDEERASMLPMTAAVLSSILFALTVDNEETKHCTTGTTTDNQQRCA</sequence>
<dbReference type="InterPro" id="IPR004012">
    <property type="entry name" value="Run_dom"/>
</dbReference>
<feature type="region of interest" description="Disordered" evidence="1">
    <location>
        <begin position="1"/>
        <end position="23"/>
    </location>
</feature>
<gene>
    <name evidence="3" type="primary">SNX29_2</name>
    <name evidence="3" type="ORF">OS493_011078</name>
</gene>
<dbReference type="EMBL" id="MU826830">
    <property type="protein sequence ID" value="KAJ7373483.1"/>
    <property type="molecule type" value="Genomic_DNA"/>
</dbReference>
<dbReference type="PROSITE" id="PS50826">
    <property type="entry name" value="RUN"/>
    <property type="match status" value="1"/>
</dbReference>
<evidence type="ECO:0000256" key="1">
    <source>
        <dbReference type="SAM" id="MobiDB-lite"/>
    </source>
</evidence>
<evidence type="ECO:0000313" key="4">
    <source>
        <dbReference type="Proteomes" id="UP001163046"/>
    </source>
</evidence>
<protein>
    <submittedName>
        <fullName evidence="3">Sorting nexin-29</fullName>
    </submittedName>
</protein>
<name>A0A9X0CTC8_9CNID</name>
<dbReference type="OrthoDB" id="6022197at2759"/>
<dbReference type="PANTHER" id="PTHR47194">
    <property type="entry name" value="SORTING NEXIN-29-RELATED"/>
    <property type="match status" value="1"/>
</dbReference>
<dbReference type="CDD" id="cd17689">
    <property type="entry name" value="RUN_SNX29"/>
    <property type="match status" value="1"/>
</dbReference>
<keyword evidence="4" id="KW-1185">Reference proteome</keyword>
<dbReference type="AlphaFoldDB" id="A0A9X0CTC8"/>
<dbReference type="PANTHER" id="PTHR47194:SF3">
    <property type="entry name" value="SORTING NEXIN 29"/>
    <property type="match status" value="1"/>
</dbReference>
<feature type="compositionally biased region" description="Polar residues" evidence="1">
    <location>
        <begin position="1"/>
        <end position="19"/>
    </location>
</feature>
<evidence type="ECO:0000313" key="3">
    <source>
        <dbReference type="EMBL" id="KAJ7373483.1"/>
    </source>
</evidence>
<dbReference type="SUPFAM" id="SSF140741">
    <property type="entry name" value="RUN domain-like"/>
    <property type="match status" value="1"/>
</dbReference>
<dbReference type="Gene3D" id="1.20.58.900">
    <property type="match status" value="1"/>
</dbReference>
<dbReference type="InterPro" id="IPR047329">
    <property type="entry name" value="RUN_SNX29"/>
</dbReference>
<organism evidence="3 4">
    <name type="scientific">Desmophyllum pertusum</name>
    <dbReference type="NCBI Taxonomy" id="174260"/>
    <lineage>
        <taxon>Eukaryota</taxon>
        <taxon>Metazoa</taxon>
        <taxon>Cnidaria</taxon>
        <taxon>Anthozoa</taxon>
        <taxon>Hexacorallia</taxon>
        <taxon>Scleractinia</taxon>
        <taxon>Caryophylliina</taxon>
        <taxon>Caryophylliidae</taxon>
        <taxon>Desmophyllum</taxon>
    </lineage>
</organism>
<dbReference type="Pfam" id="PF02759">
    <property type="entry name" value="RUN"/>
    <property type="match status" value="1"/>
</dbReference>
<comment type="caution">
    <text evidence="3">The sequence shown here is derived from an EMBL/GenBank/DDBJ whole genome shotgun (WGS) entry which is preliminary data.</text>
</comment>
<evidence type="ECO:0000259" key="2">
    <source>
        <dbReference type="PROSITE" id="PS50826"/>
    </source>
</evidence>
<dbReference type="Proteomes" id="UP001163046">
    <property type="component" value="Unassembled WGS sequence"/>
</dbReference>
<proteinExistence type="predicted"/>
<reference evidence="3" key="1">
    <citation type="submission" date="2023-01" db="EMBL/GenBank/DDBJ databases">
        <title>Genome assembly of the deep-sea coral Lophelia pertusa.</title>
        <authorList>
            <person name="Herrera S."/>
            <person name="Cordes E."/>
        </authorList>
    </citation>
    <scope>NUCLEOTIDE SEQUENCE</scope>
    <source>
        <strain evidence="3">USNM1676648</strain>
        <tissue evidence="3">Polyp</tissue>
    </source>
</reference>
<dbReference type="InterPro" id="IPR037213">
    <property type="entry name" value="Run_dom_sf"/>
</dbReference>
<dbReference type="SMART" id="SM00593">
    <property type="entry name" value="RUN"/>
    <property type="match status" value="1"/>
</dbReference>